<dbReference type="EC" id="2.7.4.3" evidence="1"/>
<comment type="caution">
    <text evidence="1">The sequence shown here is derived from an EMBL/GenBank/DDBJ whole genome shotgun (WGS) entry which is preliminary data.</text>
</comment>
<keyword evidence="2" id="KW-1185">Reference proteome</keyword>
<name>A0ACC2UCZ0_9FUNG</name>
<dbReference type="Proteomes" id="UP001165960">
    <property type="component" value="Unassembled WGS sequence"/>
</dbReference>
<evidence type="ECO:0000313" key="1">
    <source>
        <dbReference type="EMBL" id="KAJ9084272.1"/>
    </source>
</evidence>
<evidence type="ECO:0000313" key="2">
    <source>
        <dbReference type="Proteomes" id="UP001165960"/>
    </source>
</evidence>
<organism evidence="1 2">
    <name type="scientific">Entomophthora muscae</name>
    <dbReference type="NCBI Taxonomy" id="34485"/>
    <lineage>
        <taxon>Eukaryota</taxon>
        <taxon>Fungi</taxon>
        <taxon>Fungi incertae sedis</taxon>
        <taxon>Zoopagomycota</taxon>
        <taxon>Entomophthoromycotina</taxon>
        <taxon>Entomophthoromycetes</taxon>
        <taxon>Entomophthorales</taxon>
        <taxon>Entomophthoraceae</taxon>
        <taxon>Entomophthora</taxon>
    </lineage>
</organism>
<reference evidence="1" key="1">
    <citation type="submission" date="2022-04" db="EMBL/GenBank/DDBJ databases">
        <title>Genome of the entomopathogenic fungus Entomophthora muscae.</title>
        <authorList>
            <person name="Elya C."/>
            <person name="Lovett B.R."/>
            <person name="Lee E."/>
            <person name="Macias A.M."/>
            <person name="Hajek A.E."/>
            <person name="De Bivort B.L."/>
            <person name="Kasson M.T."/>
            <person name="De Fine Licht H.H."/>
            <person name="Stajich J.E."/>
        </authorList>
    </citation>
    <scope>NUCLEOTIDE SEQUENCE</scope>
    <source>
        <strain evidence="1">Berkeley</strain>
    </source>
</reference>
<dbReference type="EMBL" id="QTSX02000862">
    <property type="protein sequence ID" value="KAJ9084272.1"/>
    <property type="molecule type" value="Genomic_DNA"/>
</dbReference>
<gene>
    <name evidence="1" type="primary">FAP7_2</name>
    <name evidence="1" type="ORF">DSO57_1026243</name>
</gene>
<accession>A0ACC2UCZ0</accession>
<proteinExistence type="predicted"/>
<keyword evidence="1" id="KW-0808">Transferase</keyword>
<protein>
    <submittedName>
        <fullName evidence="1">Factor activating pos9</fullName>
        <ecNumber evidence="1">2.7.4.3</ecNumber>
    </submittedName>
</protein>
<sequence length="177" mass="20196">MSISDRKIPNVLITGTPGTGKTTLSELLATATGFQHIVVGDLVKQKELHDGYDEEFDTYILNEDKLNDELEDMLVEGGKIVDFHSCEVFPERFFDIVVLLQTVNSKLYKRLAARGYSQKKITENVECEIMQVVMEEVYDSYKEEIIIRLPSDTVEQMEQNISVIQEKIESYIQAHSA</sequence>